<gene>
    <name evidence="4" type="ORF">SAMN02910265_02705</name>
</gene>
<feature type="signal peptide" evidence="2">
    <location>
        <begin position="1"/>
        <end position="21"/>
    </location>
</feature>
<evidence type="ECO:0000256" key="2">
    <source>
        <dbReference type="SAM" id="SignalP"/>
    </source>
</evidence>
<dbReference type="AlphaFoldDB" id="A0A1H6L441"/>
<dbReference type="RefSeq" id="WP_074718287.1">
    <property type="nucleotide sequence ID" value="NZ_FNWV01000012.1"/>
</dbReference>
<evidence type="ECO:0000313" key="5">
    <source>
        <dbReference type="Proteomes" id="UP000183190"/>
    </source>
</evidence>
<dbReference type="OrthoDB" id="9792074at2"/>
<evidence type="ECO:0000256" key="1">
    <source>
        <dbReference type="SAM" id="MobiDB-lite"/>
    </source>
</evidence>
<dbReference type="InterPro" id="IPR058193">
    <property type="entry name" value="VanY/YodJ_core_dom"/>
</dbReference>
<dbReference type="PANTHER" id="PTHR34385:SF1">
    <property type="entry name" value="PEPTIDOGLYCAN L-ALANYL-D-GLUTAMATE ENDOPEPTIDASE CWLK"/>
    <property type="match status" value="1"/>
</dbReference>
<dbReference type="InterPro" id="IPR052179">
    <property type="entry name" value="DD-CPase-like"/>
</dbReference>
<reference evidence="4 5" key="1">
    <citation type="submission" date="2016-10" db="EMBL/GenBank/DDBJ databases">
        <authorList>
            <person name="de Groot N.N."/>
        </authorList>
    </citation>
    <scope>NUCLEOTIDE SEQUENCE [LARGE SCALE GENOMIC DNA]</scope>
    <source>
        <strain evidence="4 5">YAD2003</strain>
    </source>
</reference>
<dbReference type="EMBL" id="FNWV01000012">
    <property type="protein sequence ID" value="SEH78974.1"/>
    <property type="molecule type" value="Genomic_DNA"/>
</dbReference>
<evidence type="ECO:0000259" key="3">
    <source>
        <dbReference type="Pfam" id="PF02557"/>
    </source>
</evidence>
<dbReference type="SUPFAM" id="SSF55166">
    <property type="entry name" value="Hedgehog/DD-peptidase"/>
    <property type="match status" value="1"/>
</dbReference>
<dbReference type="GO" id="GO:0006508">
    <property type="term" value="P:proteolysis"/>
    <property type="evidence" value="ECO:0007669"/>
    <property type="project" value="InterPro"/>
</dbReference>
<protein>
    <submittedName>
        <fullName evidence="4">D-alanyl-D-alanine carboxypeptidase</fullName>
    </submittedName>
</protein>
<feature type="compositionally biased region" description="Low complexity" evidence="1">
    <location>
        <begin position="98"/>
        <end position="109"/>
    </location>
</feature>
<keyword evidence="4" id="KW-0378">Hydrolase</keyword>
<feature type="domain" description="D-alanyl-D-alanine carboxypeptidase-like core" evidence="3">
    <location>
        <begin position="159"/>
        <end position="279"/>
    </location>
</feature>
<accession>A0A1H6L441</accession>
<dbReference type="CDD" id="cd14852">
    <property type="entry name" value="LD-carboxypeptidase"/>
    <property type="match status" value="1"/>
</dbReference>
<dbReference type="PROSITE" id="PS51257">
    <property type="entry name" value="PROKAR_LIPOPROTEIN"/>
    <property type="match status" value="1"/>
</dbReference>
<keyword evidence="4" id="KW-0645">Protease</keyword>
<dbReference type="Gene3D" id="3.30.1380.10">
    <property type="match status" value="1"/>
</dbReference>
<dbReference type="GO" id="GO:0004180">
    <property type="term" value="F:carboxypeptidase activity"/>
    <property type="evidence" value="ECO:0007669"/>
    <property type="project" value="UniProtKB-KW"/>
</dbReference>
<dbReference type="InterPro" id="IPR009045">
    <property type="entry name" value="Zn_M74/Hedgehog-like"/>
</dbReference>
<feature type="region of interest" description="Disordered" evidence="1">
    <location>
        <begin position="65"/>
        <end position="126"/>
    </location>
</feature>
<proteinExistence type="predicted"/>
<feature type="chain" id="PRO_5039618162" evidence="2">
    <location>
        <begin position="22"/>
        <end position="304"/>
    </location>
</feature>
<dbReference type="Pfam" id="PF02557">
    <property type="entry name" value="VanY"/>
    <property type="match status" value="1"/>
</dbReference>
<dbReference type="InterPro" id="IPR003709">
    <property type="entry name" value="VanY-like_core_dom"/>
</dbReference>
<feature type="compositionally biased region" description="Low complexity" evidence="1">
    <location>
        <begin position="65"/>
        <end position="90"/>
    </location>
</feature>
<dbReference type="PANTHER" id="PTHR34385">
    <property type="entry name" value="D-ALANYL-D-ALANINE CARBOXYPEPTIDASE"/>
    <property type="match status" value="1"/>
</dbReference>
<evidence type="ECO:0000313" key="4">
    <source>
        <dbReference type="EMBL" id="SEH78974.1"/>
    </source>
</evidence>
<dbReference type="Proteomes" id="UP000183190">
    <property type="component" value="Unassembled WGS sequence"/>
</dbReference>
<sequence>MKKRILTIMAFAAMLSLASCGKVVEGQISTDTKTTTKAAVTASTTAVTTTEEKQDTTTTVAVTSAATEENATEAAQNTYTETATEAQQQAVPAGGGDQASNQPAPQQANGVSSDTAPTPNDYNYGPAPVQYSYDGLTYIQGVLIANKSYSLPSDFNPGLDATCQNQFYKLQNAAAQQGLNIWLSSGFRSYDYQAQIYNNYVARDGQAAADTYSARAGYSEHQTGLAIDVNQIDDSFAGTPEAIWLENHCHEYGFILRYPQGKQGITGYQYESWHIRYVGTDMSYPIHASGLTLEEYFGIDSYYH</sequence>
<keyword evidence="4" id="KW-0121">Carboxypeptidase</keyword>
<keyword evidence="2" id="KW-0732">Signal</keyword>
<organism evidence="4 5">
    <name type="scientific">Ruminococcus flavefaciens</name>
    <dbReference type="NCBI Taxonomy" id="1265"/>
    <lineage>
        <taxon>Bacteria</taxon>
        <taxon>Bacillati</taxon>
        <taxon>Bacillota</taxon>
        <taxon>Clostridia</taxon>
        <taxon>Eubacteriales</taxon>
        <taxon>Oscillospiraceae</taxon>
        <taxon>Ruminococcus</taxon>
    </lineage>
</organism>
<feature type="compositionally biased region" description="Polar residues" evidence="1">
    <location>
        <begin position="110"/>
        <end position="121"/>
    </location>
</feature>
<name>A0A1H6L441_RUMFL</name>